<dbReference type="EMBL" id="LZLS01000012">
    <property type="protein sequence ID" value="OBK31120.1"/>
    <property type="molecule type" value="Genomic_DNA"/>
</dbReference>
<gene>
    <name evidence="2" type="ORF">A5634_14695</name>
</gene>
<protein>
    <submittedName>
        <fullName evidence="2">Uncharacterized protein</fullName>
    </submittedName>
</protein>
<reference evidence="2 3" key="1">
    <citation type="submission" date="2016-06" db="EMBL/GenBank/DDBJ databases">
        <authorList>
            <person name="Kjaerup R.B."/>
            <person name="Dalgaard T.S."/>
            <person name="Juul-Madsen H.R."/>
        </authorList>
    </citation>
    <scope>NUCLEOTIDE SEQUENCE [LARGE SCALE GENOMIC DNA]</scope>
    <source>
        <strain evidence="2 3">1165133.8</strain>
    </source>
</reference>
<evidence type="ECO:0000313" key="3">
    <source>
        <dbReference type="Proteomes" id="UP000093928"/>
    </source>
</evidence>
<dbReference type="AlphaFoldDB" id="A0A1A3PBP5"/>
<evidence type="ECO:0000313" key="2">
    <source>
        <dbReference type="EMBL" id="OBK31120.1"/>
    </source>
</evidence>
<feature type="compositionally biased region" description="Polar residues" evidence="1">
    <location>
        <begin position="1"/>
        <end position="12"/>
    </location>
</feature>
<accession>A0A1A3PBP5</accession>
<evidence type="ECO:0000256" key="1">
    <source>
        <dbReference type="SAM" id="MobiDB-lite"/>
    </source>
</evidence>
<dbReference type="Proteomes" id="UP000093928">
    <property type="component" value="Unassembled WGS sequence"/>
</dbReference>
<sequence>MADNSRGQSYGSPLQRAAQIGERVNELRRRRAELAAGTVPSPESVELARQRAADAANRADQAHQAVIARHKELARIHELIANIYQRAAIEGALEGADGSPQALQHKADQHWQAAHDSHLQIMEDEEQS</sequence>
<feature type="region of interest" description="Disordered" evidence="1">
    <location>
        <begin position="1"/>
        <end position="21"/>
    </location>
</feature>
<name>A0A1A3PBP5_MYCAS</name>
<comment type="caution">
    <text evidence="2">The sequence shown here is derived from an EMBL/GenBank/DDBJ whole genome shotgun (WGS) entry which is preliminary data.</text>
</comment>
<organism evidence="2 3">
    <name type="scientific">Mycobacterium asiaticum</name>
    <dbReference type="NCBI Taxonomy" id="1790"/>
    <lineage>
        <taxon>Bacteria</taxon>
        <taxon>Bacillati</taxon>
        <taxon>Actinomycetota</taxon>
        <taxon>Actinomycetes</taxon>
        <taxon>Mycobacteriales</taxon>
        <taxon>Mycobacteriaceae</taxon>
        <taxon>Mycobacterium</taxon>
    </lineage>
</organism>
<proteinExistence type="predicted"/>